<dbReference type="EMBL" id="MU826831">
    <property type="protein sequence ID" value="KAJ7373383.1"/>
    <property type="molecule type" value="Genomic_DNA"/>
</dbReference>
<keyword evidence="2" id="KW-1185">Reference proteome</keyword>
<evidence type="ECO:0000313" key="2">
    <source>
        <dbReference type="Proteomes" id="UP001163046"/>
    </source>
</evidence>
<dbReference type="AlphaFoldDB" id="A0A9W9Z133"/>
<evidence type="ECO:0000313" key="1">
    <source>
        <dbReference type="EMBL" id="KAJ7373383.1"/>
    </source>
</evidence>
<organism evidence="1 2">
    <name type="scientific">Desmophyllum pertusum</name>
    <dbReference type="NCBI Taxonomy" id="174260"/>
    <lineage>
        <taxon>Eukaryota</taxon>
        <taxon>Metazoa</taxon>
        <taxon>Cnidaria</taxon>
        <taxon>Anthozoa</taxon>
        <taxon>Hexacorallia</taxon>
        <taxon>Scleractinia</taxon>
        <taxon>Caryophylliina</taxon>
        <taxon>Caryophylliidae</taxon>
        <taxon>Desmophyllum</taxon>
    </lineage>
</organism>
<sequence>MTIQLLYGFPKTHKKCVSFRNHISRKHGDLLLAEKDGETLEQMNDNSSDSEMEMDTNENGMELMDTNEGSGGESYFVRESEEIRRTGALYLLKIKDKDRASQAAIDSFIENTTYRVKITPPT</sequence>
<dbReference type="Proteomes" id="UP001163046">
    <property type="component" value="Unassembled WGS sequence"/>
</dbReference>
<gene>
    <name evidence="1" type="ORF">OS493_012976</name>
</gene>
<accession>A0A9W9Z133</accession>
<comment type="caution">
    <text evidence="1">The sequence shown here is derived from an EMBL/GenBank/DDBJ whole genome shotgun (WGS) entry which is preliminary data.</text>
</comment>
<dbReference type="OrthoDB" id="5979200at2759"/>
<name>A0A9W9Z133_9CNID</name>
<reference evidence="1" key="1">
    <citation type="submission" date="2023-01" db="EMBL/GenBank/DDBJ databases">
        <title>Genome assembly of the deep-sea coral Lophelia pertusa.</title>
        <authorList>
            <person name="Herrera S."/>
            <person name="Cordes E."/>
        </authorList>
    </citation>
    <scope>NUCLEOTIDE SEQUENCE</scope>
    <source>
        <strain evidence="1">USNM1676648</strain>
        <tissue evidence="1">Polyp</tissue>
    </source>
</reference>
<proteinExistence type="predicted"/>
<protein>
    <submittedName>
        <fullName evidence="1">Uncharacterized protein</fullName>
    </submittedName>
</protein>